<feature type="region of interest" description="Disordered" evidence="1">
    <location>
        <begin position="123"/>
        <end position="146"/>
    </location>
</feature>
<comment type="caution">
    <text evidence="2">The sequence shown here is derived from an EMBL/GenBank/DDBJ whole genome shotgun (WGS) entry which is preliminary data.</text>
</comment>
<name>A0AA39Y7G4_9PEZI</name>
<evidence type="ECO:0000313" key="3">
    <source>
        <dbReference type="Proteomes" id="UP001175001"/>
    </source>
</evidence>
<protein>
    <submittedName>
        <fullName evidence="2">Uncharacterized protein</fullName>
    </submittedName>
</protein>
<organism evidence="2 3">
    <name type="scientific">Lasiodiplodia hormozganensis</name>
    <dbReference type="NCBI Taxonomy" id="869390"/>
    <lineage>
        <taxon>Eukaryota</taxon>
        <taxon>Fungi</taxon>
        <taxon>Dikarya</taxon>
        <taxon>Ascomycota</taxon>
        <taxon>Pezizomycotina</taxon>
        <taxon>Dothideomycetes</taxon>
        <taxon>Dothideomycetes incertae sedis</taxon>
        <taxon>Botryosphaeriales</taxon>
        <taxon>Botryosphaeriaceae</taxon>
        <taxon>Lasiodiplodia</taxon>
    </lineage>
</organism>
<dbReference type="AlphaFoldDB" id="A0AA39Y7G4"/>
<evidence type="ECO:0000256" key="1">
    <source>
        <dbReference type="SAM" id="MobiDB-lite"/>
    </source>
</evidence>
<evidence type="ECO:0000313" key="2">
    <source>
        <dbReference type="EMBL" id="KAK0647358.1"/>
    </source>
</evidence>
<feature type="region of interest" description="Disordered" evidence="1">
    <location>
        <begin position="295"/>
        <end position="316"/>
    </location>
</feature>
<keyword evidence="3" id="KW-1185">Reference proteome</keyword>
<proteinExistence type="predicted"/>
<sequence>MSYLPELPVHQPDTILIACLCLPTAPDGREKLDEALEGCLSPKTRNTPELKVVSVLDCNRQKKLEKERKEGSTSELFVAGCKAREKGWTKIGIVDNLTYRLLCGQKRPGEILECSMVILQTSPLPSQTDDDSNAETSSGSQQPEITAKRFPLAEAIRILTQRDEAITVNRSAALFDQPESVHRHVGVHSNLGLVLHDWSLPLFHDAASVRAQRAQQSTVDQALAGAGGAPGRPALPLELADAIREELAQPQPLDELTAAPTFLLADPEVLEVHALVPLKDLEASTQALNEKLRAAAAAAPTASPDSEEKDDDGQKKVRVAKKAVIYPWKREGVPASRHDFWRLWHRIVRWNENLRRPVSFFLDVDPAAPPAERRVVGDADADDNDDDDIPLIVAEYQYNNNPTLVSRVGLRADDLVRLWPAVHQPSYRYWSSRPDLRAEREKKGDAVPVYPLTDRVELLVAPDARFFHDPPPWKFADNGLNDEAHPCFFLTKGEGEEGGVQGLVDLMHKEVFEDAEVDEDNGPYAIVQWDREEDGGKDDMLRLAIECWEGRPGLDRGTDEGYCIFVDREAFKSKKVLYAMYSRPLEKDEDEATSKAIEDDESLDEETKRKMRFDMYSEGIKVVRANILEEELHLAWCNITTANLFFEEYFDLDQAETYRRQWKSEEEKRLAFERWDRTNWRRYL</sequence>
<gene>
    <name evidence="2" type="ORF">DIS24_g7840</name>
</gene>
<feature type="compositionally biased region" description="Polar residues" evidence="1">
    <location>
        <begin position="134"/>
        <end position="144"/>
    </location>
</feature>
<dbReference type="Proteomes" id="UP001175001">
    <property type="component" value="Unassembled WGS sequence"/>
</dbReference>
<accession>A0AA39Y7G4</accession>
<dbReference type="EMBL" id="JAUJDW010000051">
    <property type="protein sequence ID" value="KAK0647358.1"/>
    <property type="molecule type" value="Genomic_DNA"/>
</dbReference>
<reference evidence="2" key="1">
    <citation type="submission" date="2023-06" db="EMBL/GenBank/DDBJ databases">
        <title>Multi-omics analyses reveal the molecular pathogenesis toolkit of Lasiodiplodia hormozganensis, a cross-kingdom pathogen.</title>
        <authorList>
            <person name="Felix C."/>
            <person name="Meneses R."/>
            <person name="Goncalves M.F.M."/>
            <person name="Tilleman L."/>
            <person name="Duarte A.S."/>
            <person name="Jorrin-Novo J.V."/>
            <person name="Van De Peer Y."/>
            <person name="Deforce D."/>
            <person name="Van Nieuwerburgh F."/>
            <person name="Esteves A.C."/>
            <person name="Alves A."/>
        </authorList>
    </citation>
    <scope>NUCLEOTIDE SEQUENCE</scope>
    <source>
        <strain evidence="2">CBS 339.90</strain>
    </source>
</reference>